<feature type="domain" description="F-box" evidence="1">
    <location>
        <begin position="2"/>
        <end position="48"/>
    </location>
</feature>
<keyword evidence="3" id="KW-1185">Reference proteome</keyword>
<sequence>MKMQLSSLPGELLLEVADWLPLTDKYMLSVTCQRFYRALGSLQKLSQHPRTVREPFDFLQLRLAQENSDPKKLHRACSGCLRLFPFYHFTRPDAEADYDPHDASLCQRECLACLVKKGPPPTTPRTTTLRTAWLPVSISAETSFPPTTMEWYFKINIGFCPTCKLLVVAHGQSVGSCHRLPCSAPCLCVHDPRMAIENIVSRLDRCFRGSRAMMSLLQSYDEESQDNVDYLFYWNDGMPSDLRHFVVNQERCLGLERLFPWTAPRDKAKRYVREDGVYPDPLRTTI</sequence>
<dbReference type="Pfam" id="PF00646">
    <property type="entry name" value="F-box"/>
    <property type="match status" value="1"/>
</dbReference>
<dbReference type="CDD" id="cd09917">
    <property type="entry name" value="F-box_SF"/>
    <property type="match status" value="1"/>
</dbReference>
<proteinExistence type="predicted"/>
<dbReference type="EMBL" id="VXIS01000225">
    <property type="protein sequence ID" value="KAA8896145.1"/>
    <property type="molecule type" value="Genomic_DNA"/>
</dbReference>
<gene>
    <name evidence="2" type="ORF">FN846DRAFT_1023993</name>
</gene>
<dbReference type="PROSITE" id="PS50181">
    <property type="entry name" value="FBOX"/>
    <property type="match status" value="1"/>
</dbReference>
<organism evidence="2 3">
    <name type="scientific">Sphaerosporella brunnea</name>
    <dbReference type="NCBI Taxonomy" id="1250544"/>
    <lineage>
        <taxon>Eukaryota</taxon>
        <taxon>Fungi</taxon>
        <taxon>Dikarya</taxon>
        <taxon>Ascomycota</taxon>
        <taxon>Pezizomycotina</taxon>
        <taxon>Pezizomycetes</taxon>
        <taxon>Pezizales</taxon>
        <taxon>Pyronemataceae</taxon>
        <taxon>Sphaerosporella</taxon>
    </lineage>
</organism>
<accession>A0A5J5EKG0</accession>
<dbReference type="InParanoid" id="A0A5J5EKG0"/>
<evidence type="ECO:0000259" key="1">
    <source>
        <dbReference type="PROSITE" id="PS50181"/>
    </source>
</evidence>
<name>A0A5J5EKG0_9PEZI</name>
<evidence type="ECO:0000313" key="3">
    <source>
        <dbReference type="Proteomes" id="UP000326924"/>
    </source>
</evidence>
<dbReference type="Proteomes" id="UP000326924">
    <property type="component" value="Unassembled WGS sequence"/>
</dbReference>
<protein>
    <recommendedName>
        <fullName evidence="1">F-box domain-containing protein</fullName>
    </recommendedName>
</protein>
<comment type="caution">
    <text evidence="2">The sequence shown here is derived from an EMBL/GenBank/DDBJ whole genome shotgun (WGS) entry which is preliminary data.</text>
</comment>
<dbReference type="AlphaFoldDB" id="A0A5J5EKG0"/>
<dbReference type="InterPro" id="IPR001810">
    <property type="entry name" value="F-box_dom"/>
</dbReference>
<dbReference type="InterPro" id="IPR036047">
    <property type="entry name" value="F-box-like_dom_sf"/>
</dbReference>
<reference evidence="2 3" key="1">
    <citation type="submission" date="2019-09" db="EMBL/GenBank/DDBJ databases">
        <title>Draft genome of the ectomycorrhizal ascomycete Sphaerosporella brunnea.</title>
        <authorList>
            <consortium name="DOE Joint Genome Institute"/>
            <person name="Benucci G.M."/>
            <person name="Marozzi G."/>
            <person name="Antonielli L."/>
            <person name="Sanchez S."/>
            <person name="Marco P."/>
            <person name="Wang X."/>
            <person name="Falini L.B."/>
            <person name="Barry K."/>
            <person name="Haridas S."/>
            <person name="Lipzen A."/>
            <person name="Labutti K."/>
            <person name="Grigoriev I.V."/>
            <person name="Murat C."/>
            <person name="Martin F."/>
            <person name="Albertini E."/>
            <person name="Donnini D."/>
            <person name="Bonito G."/>
        </authorList>
    </citation>
    <scope>NUCLEOTIDE SEQUENCE [LARGE SCALE GENOMIC DNA]</scope>
    <source>
        <strain evidence="2 3">Sb_GMNB300</strain>
    </source>
</reference>
<dbReference type="SUPFAM" id="SSF81383">
    <property type="entry name" value="F-box domain"/>
    <property type="match status" value="1"/>
</dbReference>
<evidence type="ECO:0000313" key="2">
    <source>
        <dbReference type="EMBL" id="KAA8896145.1"/>
    </source>
</evidence>